<proteinExistence type="predicted"/>
<name>A0AA38RXP1_9PEZI</name>
<keyword evidence="3" id="KW-1185">Reference proteome</keyword>
<reference evidence="2" key="1">
    <citation type="submission" date="2022-07" db="EMBL/GenBank/DDBJ databases">
        <title>Fungi with potential for degradation of polypropylene.</title>
        <authorList>
            <person name="Gostincar C."/>
        </authorList>
    </citation>
    <scope>NUCLEOTIDE SEQUENCE</scope>
    <source>
        <strain evidence="2">EXF-13308</strain>
    </source>
</reference>
<feature type="compositionally biased region" description="Polar residues" evidence="1">
    <location>
        <begin position="10"/>
        <end position="23"/>
    </location>
</feature>
<evidence type="ECO:0000256" key="1">
    <source>
        <dbReference type="SAM" id="MobiDB-lite"/>
    </source>
</evidence>
<feature type="region of interest" description="Disordered" evidence="1">
    <location>
        <begin position="1"/>
        <end position="55"/>
    </location>
</feature>
<accession>A0AA38RXP1</accession>
<gene>
    <name evidence="2" type="ORF">NKR23_g3785</name>
</gene>
<protein>
    <submittedName>
        <fullName evidence="2">Uncharacterized protein</fullName>
    </submittedName>
</protein>
<organism evidence="2 3">
    <name type="scientific">Pleurostoma richardsiae</name>
    <dbReference type="NCBI Taxonomy" id="41990"/>
    <lineage>
        <taxon>Eukaryota</taxon>
        <taxon>Fungi</taxon>
        <taxon>Dikarya</taxon>
        <taxon>Ascomycota</taxon>
        <taxon>Pezizomycotina</taxon>
        <taxon>Sordariomycetes</taxon>
        <taxon>Sordariomycetidae</taxon>
        <taxon>Calosphaeriales</taxon>
        <taxon>Pleurostomataceae</taxon>
        <taxon>Pleurostoma</taxon>
    </lineage>
</organism>
<evidence type="ECO:0000313" key="3">
    <source>
        <dbReference type="Proteomes" id="UP001174694"/>
    </source>
</evidence>
<feature type="compositionally biased region" description="Acidic residues" evidence="1">
    <location>
        <begin position="311"/>
        <end position="322"/>
    </location>
</feature>
<feature type="compositionally biased region" description="Gly residues" evidence="1">
    <location>
        <begin position="222"/>
        <end position="233"/>
    </location>
</feature>
<dbReference type="EMBL" id="JANBVO010000008">
    <property type="protein sequence ID" value="KAJ9150293.1"/>
    <property type="molecule type" value="Genomic_DNA"/>
</dbReference>
<evidence type="ECO:0000313" key="2">
    <source>
        <dbReference type="EMBL" id="KAJ9150293.1"/>
    </source>
</evidence>
<comment type="caution">
    <text evidence="2">The sequence shown here is derived from an EMBL/GenBank/DDBJ whole genome shotgun (WGS) entry which is preliminary data.</text>
</comment>
<feature type="region of interest" description="Disordered" evidence="1">
    <location>
        <begin position="97"/>
        <end position="129"/>
    </location>
</feature>
<dbReference type="Proteomes" id="UP001174694">
    <property type="component" value="Unassembled WGS sequence"/>
</dbReference>
<dbReference type="AlphaFoldDB" id="A0AA38RXP1"/>
<sequence length="330" mass="34584">MTDPEATERPGSSSSKQGANITTESRRRSSSRSPLPSPEEQRQQQPEPLQLPPFQPLFTLVTDTTTRATHHPQVRYIFSDDDPDLLTSALAHHHSSLAFPDRPSSPSALDASASSFPGAAAARNPRLPPPDRAVVLDLVTAEDGSGTGYDVAWASSLTSDWAVTAARVLPMAGDESGATGTSKDDEGEGAVDNVGRRLMLQIEGVSVEEGSSGSPARSTLGGAAGGVRLGGGKTPSPGTEAGDMQLSGAGSSRDNSGGGRHGQGAEEDYGTLIEEFEKRLGVLKKVVDAGEERQRKMAAADELDGQPQVEVEGDVQKEDEDDTARGEEEK</sequence>
<feature type="region of interest" description="Disordered" evidence="1">
    <location>
        <begin position="206"/>
        <end position="270"/>
    </location>
</feature>
<feature type="region of interest" description="Disordered" evidence="1">
    <location>
        <begin position="295"/>
        <end position="330"/>
    </location>
</feature>
<feature type="compositionally biased region" description="Low complexity" evidence="1">
    <location>
        <begin position="104"/>
        <end position="125"/>
    </location>
</feature>